<keyword evidence="3" id="KW-0997">Cell inner membrane</keyword>
<keyword evidence="5 12" id="KW-1133">Transmembrane helix</keyword>
<keyword evidence="12" id="KW-0813">Transport</keyword>
<keyword evidence="6 12" id="KW-0915">Sodium</keyword>
<dbReference type="AlphaFoldDB" id="A0A432YCA2"/>
<evidence type="ECO:0000256" key="7">
    <source>
        <dbReference type="ARBA" id="ARBA00023065"/>
    </source>
</evidence>
<protein>
    <recommendedName>
        <fullName evidence="12">Fluoride-specific ion channel FluC</fullName>
    </recommendedName>
</protein>
<organism evidence="13 14">
    <name type="scientific">Idiomarina fontislapidosi</name>
    <dbReference type="NCBI Taxonomy" id="263723"/>
    <lineage>
        <taxon>Bacteria</taxon>
        <taxon>Pseudomonadati</taxon>
        <taxon>Pseudomonadota</taxon>
        <taxon>Gammaproteobacteria</taxon>
        <taxon>Alteromonadales</taxon>
        <taxon>Idiomarinaceae</taxon>
        <taxon>Idiomarina</taxon>
    </lineage>
</organism>
<comment type="activity regulation">
    <text evidence="12">Na(+) is not transported, but it plays an essential structural role and its presence is essential for fluoride channel function.</text>
</comment>
<evidence type="ECO:0000256" key="11">
    <source>
        <dbReference type="ARBA" id="ARBA00035585"/>
    </source>
</evidence>
<feature type="transmembrane region" description="Helical" evidence="12">
    <location>
        <begin position="104"/>
        <end position="125"/>
    </location>
</feature>
<accession>A0A432YCA2</accession>
<comment type="caution">
    <text evidence="13">The sequence shown here is derived from an EMBL/GenBank/DDBJ whole genome shotgun (WGS) entry which is preliminary data.</text>
</comment>
<keyword evidence="2 12" id="KW-1003">Cell membrane</keyword>
<feature type="binding site" evidence="12">
    <location>
        <position position="76"/>
    </location>
    <ligand>
        <name>Na(+)</name>
        <dbReference type="ChEBI" id="CHEBI:29101"/>
        <note>structural</note>
    </ligand>
</feature>
<comment type="similarity">
    <text evidence="10 12">Belongs to the fluoride channel Fluc/FEX (TC 1.A.43) family.</text>
</comment>
<keyword evidence="8 12" id="KW-0472">Membrane</keyword>
<dbReference type="GO" id="GO:0046872">
    <property type="term" value="F:metal ion binding"/>
    <property type="evidence" value="ECO:0007669"/>
    <property type="project" value="UniProtKB-KW"/>
</dbReference>
<evidence type="ECO:0000256" key="5">
    <source>
        <dbReference type="ARBA" id="ARBA00022989"/>
    </source>
</evidence>
<keyword evidence="7 12" id="KW-0406">Ion transport</keyword>
<dbReference type="HAMAP" id="MF_00454">
    <property type="entry name" value="FluC"/>
    <property type="match status" value="1"/>
</dbReference>
<reference evidence="14" key="1">
    <citation type="journal article" date="2018" name="Front. Microbiol.">
        <title>Genome-Based Analysis Reveals the Taxonomy and Diversity of the Family Idiomarinaceae.</title>
        <authorList>
            <person name="Liu Y."/>
            <person name="Lai Q."/>
            <person name="Shao Z."/>
        </authorList>
    </citation>
    <scope>NUCLEOTIDE SEQUENCE [LARGE SCALE GENOMIC DNA]</scope>
    <source>
        <strain evidence="14">F23</strain>
    </source>
</reference>
<keyword evidence="4 12" id="KW-0812">Transmembrane</keyword>
<dbReference type="InterPro" id="IPR003691">
    <property type="entry name" value="FluC"/>
</dbReference>
<evidence type="ECO:0000256" key="1">
    <source>
        <dbReference type="ARBA" id="ARBA00004651"/>
    </source>
</evidence>
<dbReference type="EMBL" id="PIPV01000001">
    <property type="protein sequence ID" value="RUO58482.1"/>
    <property type="molecule type" value="Genomic_DNA"/>
</dbReference>
<evidence type="ECO:0000256" key="8">
    <source>
        <dbReference type="ARBA" id="ARBA00023136"/>
    </source>
</evidence>
<evidence type="ECO:0000313" key="14">
    <source>
        <dbReference type="Proteomes" id="UP000287330"/>
    </source>
</evidence>
<dbReference type="PANTHER" id="PTHR28259">
    <property type="entry name" value="FLUORIDE EXPORT PROTEIN 1-RELATED"/>
    <property type="match status" value="1"/>
</dbReference>
<dbReference type="GO" id="GO:0005886">
    <property type="term" value="C:plasma membrane"/>
    <property type="evidence" value="ECO:0007669"/>
    <property type="project" value="UniProtKB-SubCell"/>
</dbReference>
<feature type="binding site" evidence="12">
    <location>
        <position position="79"/>
    </location>
    <ligand>
        <name>Na(+)</name>
        <dbReference type="ChEBI" id="CHEBI:29101"/>
        <note>structural</note>
    </ligand>
</feature>
<feature type="transmembrane region" description="Helical" evidence="12">
    <location>
        <begin position="66"/>
        <end position="84"/>
    </location>
</feature>
<dbReference type="Proteomes" id="UP000287330">
    <property type="component" value="Unassembled WGS sequence"/>
</dbReference>
<comment type="function">
    <text evidence="12">Fluoride-specific ion channel. Important for reducing fluoride concentration in the cell, thus reducing its toxicity.</text>
</comment>
<evidence type="ECO:0000256" key="3">
    <source>
        <dbReference type="ARBA" id="ARBA00022519"/>
    </source>
</evidence>
<keyword evidence="14" id="KW-1185">Reference proteome</keyword>
<comment type="catalytic activity">
    <reaction evidence="11">
        <text>fluoride(in) = fluoride(out)</text>
        <dbReference type="Rhea" id="RHEA:76159"/>
        <dbReference type="ChEBI" id="CHEBI:17051"/>
    </reaction>
    <physiologicalReaction direction="left-to-right" evidence="11">
        <dbReference type="Rhea" id="RHEA:76160"/>
    </physiologicalReaction>
</comment>
<evidence type="ECO:0000256" key="2">
    <source>
        <dbReference type="ARBA" id="ARBA00022475"/>
    </source>
</evidence>
<evidence type="ECO:0000256" key="4">
    <source>
        <dbReference type="ARBA" id="ARBA00022692"/>
    </source>
</evidence>
<dbReference type="NCBIfam" id="TIGR00494">
    <property type="entry name" value="crcB"/>
    <property type="match status" value="1"/>
</dbReference>
<feature type="transmembrane region" description="Helical" evidence="12">
    <location>
        <begin position="33"/>
        <end position="54"/>
    </location>
</feature>
<dbReference type="PANTHER" id="PTHR28259:SF1">
    <property type="entry name" value="FLUORIDE EXPORT PROTEIN 1-RELATED"/>
    <property type="match status" value="1"/>
</dbReference>
<comment type="subcellular location">
    <subcellularLocation>
        <location evidence="1 12">Cell membrane</location>
        <topology evidence="1 12">Multi-pass membrane protein</topology>
    </subcellularLocation>
</comment>
<evidence type="ECO:0000256" key="10">
    <source>
        <dbReference type="ARBA" id="ARBA00035120"/>
    </source>
</evidence>
<dbReference type="Pfam" id="PF02537">
    <property type="entry name" value="CRCB"/>
    <property type="match status" value="1"/>
</dbReference>
<evidence type="ECO:0000256" key="6">
    <source>
        <dbReference type="ARBA" id="ARBA00023053"/>
    </source>
</evidence>
<dbReference type="OrthoDB" id="9806299at2"/>
<evidence type="ECO:0000256" key="12">
    <source>
        <dbReference type="HAMAP-Rule" id="MF_00454"/>
    </source>
</evidence>
<keyword evidence="9 12" id="KW-0407">Ion channel</keyword>
<dbReference type="RefSeq" id="WP_110572822.1">
    <property type="nucleotide sequence ID" value="NZ_PIPV01000001.1"/>
</dbReference>
<dbReference type="GO" id="GO:0062054">
    <property type="term" value="F:fluoride channel activity"/>
    <property type="evidence" value="ECO:0007669"/>
    <property type="project" value="UniProtKB-UniRule"/>
</dbReference>
<gene>
    <name evidence="12 13" type="primary">crcB</name>
    <name evidence="12" type="synonym">fluC</name>
    <name evidence="13" type="ORF">CWE25_02515</name>
</gene>
<evidence type="ECO:0000313" key="13">
    <source>
        <dbReference type="EMBL" id="RUO58482.1"/>
    </source>
</evidence>
<sequence>MTSLSQWLMVAAGGAVGASARHGVALLMLSTGWRFPFATLIVNIIGSFLLGAVYAHVQHQGLSESVRLFVGVGLLGAFTTFSTFSVEVVQLATQGEWGRASLNIVLNVGLCVLGVAAAMALYNFFIIKPN</sequence>
<dbReference type="GO" id="GO:0140114">
    <property type="term" value="P:cellular detoxification of fluoride"/>
    <property type="evidence" value="ECO:0007669"/>
    <property type="project" value="UniProtKB-UniRule"/>
</dbReference>
<evidence type="ECO:0000256" key="9">
    <source>
        <dbReference type="ARBA" id="ARBA00023303"/>
    </source>
</evidence>
<keyword evidence="12" id="KW-0479">Metal-binding</keyword>
<name>A0A432YCA2_9GAMM</name>
<proteinExistence type="inferred from homology"/>